<feature type="domain" description="Hedgehog/Intein (Hint)" evidence="1">
    <location>
        <begin position="174"/>
        <end position="317"/>
    </location>
</feature>
<dbReference type="Gene3D" id="2.170.16.10">
    <property type="entry name" value="Hedgehog/Intein (Hint) domain"/>
    <property type="match status" value="1"/>
</dbReference>
<sequence>MGAHKARPVTRRLLRLRKQTGKTMSSVSGFSGVYAVEWAQTAPGEEWGLPPDLLAVGMSWRWRGVAQRLDAGVAALWLDRPADREDPRRRARRRMQRLSLAAMPEGAGEDLQDDAPGGGSLVLTDGARLYPARIVERHGRRLAVFHPLLPAPDTELWIAALSLAPALTRRGGVICFLPGTLIATPQGPRAVEALEPGETVLTRDNGPQPVVWRGETRLSGAELYLHPHLRPLRIAAGALPGGRPDSDLLVSPAHRLLMPAPEGLGAGEVLVAAAHLEDGRGIRRDFALPAVRYIHLMLERHEILTANGQPCESFHPGMADPAVLKWHARSLEKAAPGLVGDPARFGETARRCLTRGEAAILRFATA</sequence>
<dbReference type="Proteomes" id="UP000244810">
    <property type="component" value="Unassembled WGS sequence"/>
</dbReference>
<dbReference type="EMBL" id="QDDR01000001">
    <property type="protein sequence ID" value="PVE49347.1"/>
    <property type="molecule type" value="Genomic_DNA"/>
</dbReference>
<dbReference type="InterPro" id="IPR036844">
    <property type="entry name" value="Hint_dom_sf"/>
</dbReference>
<dbReference type="AlphaFoldDB" id="A0A2T7UX48"/>
<dbReference type="SUPFAM" id="SSF51294">
    <property type="entry name" value="Hedgehog/intein (Hint) domain"/>
    <property type="match status" value="1"/>
</dbReference>
<organism evidence="2 3">
    <name type="scientific">Pararhodobacter aggregans</name>
    <dbReference type="NCBI Taxonomy" id="404875"/>
    <lineage>
        <taxon>Bacteria</taxon>
        <taxon>Pseudomonadati</taxon>
        <taxon>Pseudomonadota</taxon>
        <taxon>Alphaproteobacteria</taxon>
        <taxon>Rhodobacterales</taxon>
        <taxon>Paracoccaceae</taxon>
        <taxon>Pararhodobacter</taxon>
    </lineage>
</organism>
<evidence type="ECO:0000259" key="1">
    <source>
        <dbReference type="Pfam" id="PF13403"/>
    </source>
</evidence>
<reference evidence="2 3" key="1">
    <citation type="journal article" date="2011" name="Syst. Appl. Microbiol.">
        <title>Defluviimonas denitrificans gen. nov., sp. nov., and Pararhodobacter aggregans gen. nov., sp. nov., non-phototrophic Rhodobacteraceae from the biofilter of a marine aquaculture.</title>
        <authorList>
            <person name="Foesel B.U."/>
            <person name="Drake H.L."/>
            <person name="Schramm A."/>
        </authorList>
    </citation>
    <scope>NUCLEOTIDE SEQUENCE [LARGE SCALE GENOMIC DNA]</scope>
    <source>
        <strain evidence="2 3">D1-19</strain>
    </source>
</reference>
<evidence type="ECO:0000313" key="2">
    <source>
        <dbReference type="EMBL" id="PVE49347.1"/>
    </source>
</evidence>
<keyword evidence="3" id="KW-1185">Reference proteome</keyword>
<accession>A0A2T7UX48</accession>
<gene>
    <name evidence="2" type="ORF">DDE23_02790</name>
</gene>
<evidence type="ECO:0000313" key="3">
    <source>
        <dbReference type="Proteomes" id="UP000244810"/>
    </source>
</evidence>
<dbReference type="Pfam" id="PF13403">
    <property type="entry name" value="Hint_2"/>
    <property type="match status" value="1"/>
</dbReference>
<name>A0A2T7UX48_9RHOB</name>
<dbReference type="InterPro" id="IPR028992">
    <property type="entry name" value="Hedgehog/Intein_dom"/>
</dbReference>
<protein>
    <submittedName>
        <fullName evidence="2">Hemolysin-type calcium-binding protein</fullName>
    </submittedName>
</protein>
<proteinExistence type="predicted"/>
<comment type="caution">
    <text evidence="2">The sequence shown here is derived from an EMBL/GenBank/DDBJ whole genome shotgun (WGS) entry which is preliminary data.</text>
</comment>